<keyword evidence="7" id="KW-0966">Cell projection</keyword>
<dbReference type="Proteomes" id="UP001207337">
    <property type="component" value="Unassembled WGS sequence"/>
</dbReference>
<dbReference type="EMBL" id="JAJNDC010000003">
    <property type="protein sequence ID" value="MCW9713609.1"/>
    <property type="molecule type" value="Genomic_DNA"/>
</dbReference>
<comment type="subcellular location">
    <subcellularLocation>
        <location evidence="1">Cell membrane</location>
    </subcellularLocation>
</comment>
<evidence type="ECO:0000313" key="7">
    <source>
        <dbReference type="EMBL" id="MCW9713609.1"/>
    </source>
</evidence>
<accession>A0ABT3Q0G4</accession>
<keyword evidence="4 6" id="KW-1133">Transmembrane helix</keyword>
<evidence type="ECO:0000256" key="3">
    <source>
        <dbReference type="ARBA" id="ARBA00022692"/>
    </source>
</evidence>
<dbReference type="Pfam" id="PF04347">
    <property type="entry name" value="FliO"/>
    <property type="match status" value="1"/>
</dbReference>
<proteinExistence type="predicted"/>
<keyword evidence="8" id="KW-1185">Reference proteome</keyword>
<protein>
    <submittedName>
        <fullName evidence="7">Flagellar biosynthetic protein FliO</fullName>
    </submittedName>
</protein>
<evidence type="ECO:0000256" key="2">
    <source>
        <dbReference type="ARBA" id="ARBA00022475"/>
    </source>
</evidence>
<name>A0ABT3Q0G4_9BACT</name>
<keyword evidence="5 6" id="KW-0472">Membrane</keyword>
<dbReference type="InterPro" id="IPR022781">
    <property type="entry name" value="Flagellar_biosynth_FliO"/>
</dbReference>
<dbReference type="RefSeq" id="WP_265790423.1">
    <property type="nucleotide sequence ID" value="NZ_BAABRS010000003.1"/>
</dbReference>
<sequence>MDLREKLSSLSISPKKVLKIVIGLSVVLLLMWLFTLSQIDYAENTGNRQVFNSEQAIDSLSVKSDTSSSEATEVSRYNDSSNLFTNGLLTFFVLVVILGLIWFWADRSGGGSVRSNKGRQVDNQVLGEGAQLQIIRMNNEKEVWVLGVTSSSVNLLHRYTNEEWEESEKEHGKTASDTFSKLFRSKL</sequence>
<evidence type="ECO:0000256" key="6">
    <source>
        <dbReference type="SAM" id="Phobius"/>
    </source>
</evidence>
<evidence type="ECO:0000256" key="4">
    <source>
        <dbReference type="ARBA" id="ARBA00022989"/>
    </source>
</evidence>
<keyword evidence="7" id="KW-0969">Cilium</keyword>
<keyword evidence="7" id="KW-0282">Flagellum</keyword>
<reference evidence="7 8" key="1">
    <citation type="submission" date="2021-11" db="EMBL/GenBank/DDBJ databases">
        <title>Aliifidinibius sp. nov., a new bacterium isolated from saline soil.</title>
        <authorList>
            <person name="Galisteo C."/>
            <person name="De La Haba R."/>
            <person name="Sanchez-Porro C."/>
            <person name="Ventosa A."/>
        </authorList>
    </citation>
    <scope>NUCLEOTIDE SEQUENCE [LARGE SCALE GENOMIC DNA]</scope>
    <source>
        <strain evidence="7 8">KACC 190600</strain>
    </source>
</reference>
<keyword evidence="2" id="KW-1003">Cell membrane</keyword>
<keyword evidence="3 6" id="KW-0812">Transmembrane</keyword>
<evidence type="ECO:0000313" key="8">
    <source>
        <dbReference type="Proteomes" id="UP001207337"/>
    </source>
</evidence>
<organism evidence="7 8">
    <name type="scientific">Fodinibius salicampi</name>
    <dbReference type="NCBI Taxonomy" id="1920655"/>
    <lineage>
        <taxon>Bacteria</taxon>
        <taxon>Pseudomonadati</taxon>
        <taxon>Balneolota</taxon>
        <taxon>Balneolia</taxon>
        <taxon>Balneolales</taxon>
        <taxon>Balneolaceae</taxon>
        <taxon>Fodinibius</taxon>
    </lineage>
</organism>
<evidence type="ECO:0000256" key="1">
    <source>
        <dbReference type="ARBA" id="ARBA00004236"/>
    </source>
</evidence>
<gene>
    <name evidence="7" type="ORF">LQ318_11925</name>
</gene>
<evidence type="ECO:0000256" key="5">
    <source>
        <dbReference type="ARBA" id="ARBA00023136"/>
    </source>
</evidence>
<feature type="transmembrane region" description="Helical" evidence="6">
    <location>
        <begin position="20"/>
        <end position="39"/>
    </location>
</feature>
<feature type="transmembrane region" description="Helical" evidence="6">
    <location>
        <begin position="83"/>
        <end position="105"/>
    </location>
</feature>
<comment type="caution">
    <text evidence="7">The sequence shown here is derived from an EMBL/GenBank/DDBJ whole genome shotgun (WGS) entry which is preliminary data.</text>
</comment>